<sequence>KLRAALVLHGKLGGIDRGQGWTRAVDGAEPTIDLAVICYAGATRHIVEANRAEAAIDIFGHSWSPEIGQALDALWQPRASVHEAEPRARNRQLCLTVGKMLHDATSDGSGVHGAPFAGFGGVGRGANSCERTANHLLGIQRAIQLKAKHEGRHGFKYDVVLVSRWDVLWSRPLILSRLDLSQHAFTVPTFCTHARGVDRQSDVEKQLSAFRKLACGGESSAGQLPTAATACHPSHRPCQPDLSPRAREFYLLDWWFASDSTAADDFGTVADEKLYANYTLLNQEHLNSARNSRPTIMGHAYWGLHMVWGLRAPLRFDGMVGHDFSLGRAYERSGCRAMRPNCAEDSCTAADVLARPWHKERGGLPTMPARPAPTYAYGGEQTRRSCGEGYFTCSKRSRMCKEEEEAWEPMDRDVTRRAWIACTAGICARAGAHKYSARCAGAVLGAWTAVWRNSPAADGNHSAVLRDAGYHEGTALGWTDPAHAQAALAELSALATTLYKSASALGSAPPTVSLKTLLTECNNPMAALANKKGKAGGTGMVA</sequence>
<comment type="caution">
    <text evidence="1">The sequence shown here is derived from an EMBL/GenBank/DDBJ whole genome shotgun (WGS) entry which is preliminary data.</text>
</comment>
<dbReference type="AlphaFoldDB" id="A0A0M0JTA9"/>
<evidence type="ECO:0000313" key="2">
    <source>
        <dbReference type="Proteomes" id="UP000037460"/>
    </source>
</evidence>
<feature type="non-terminal residue" evidence="1">
    <location>
        <position position="1"/>
    </location>
</feature>
<gene>
    <name evidence="1" type="ORF">Ctob_004102</name>
</gene>
<dbReference type="OrthoDB" id="9985428at2759"/>
<protein>
    <submittedName>
        <fullName evidence="1">Uncharacterized protein</fullName>
    </submittedName>
</protein>
<organism evidence="1 2">
    <name type="scientific">Chrysochromulina tobinii</name>
    <dbReference type="NCBI Taxonomy" id="1460289"/>
    <lineage>
        <taxon>Eukaryota</taxon>
        <taxon>Haptista</taxon>
        <taxon>Haptophyta</taxon>
        <taxon>Prymnesiophyceae</taxon>
        <taxon>Prymnesiales</taxon>
        <taxon>Chrysochromulinaceae</taxon>
        <taxon>Chrysochromulina</taxon>
    </lineage>
</organism>
<evidence type="ECO:0000313" key="1">
    <source>
        <dbReference type="EMBL" id="KOO29522.1"/>
    </source>
</evidence>
<keyword evidence="2" id="KW-1185">Reference proteome</keyword>
<dbReference type="EMBL" id="JWZX01002403">
    <property type="protein sequence ID" value="KOO29522.1"/>
    <property type="molecule type" value="Genomic_DNA"/>
</dbReference>
<reference evidence="2" key="1">
    <citation type="journal article" date="2015" name="PLoS Genet.">
        <title>Genome Sequence and Transcriptome Analyses of Chrysochromulina tobin: Metabolic Tools for Enhanced Algal Fitness in the Prominent Order Prymnesiales (Haptophyceae).</title>
        <authorList>
            <person name="Hovde B.T."/>
            <person name="Deodato C.R."/>
            <person name="Hunsperger H.M."/>
            <person name="Ryken S.A."/>
            <person name="Yost W."/>
            <person name="Jha R.K."/>
            <person name="Patterson J."/>
            <person name="Monnat R.J. Jr."/>
            <person name="Barlow S.B."/>
            <person name="Starkenburg S.R."/>
            <person name="Cattolico R.A."/>
        </authorList>
    </citation>
    <scope>NUCLEOTIDE SEQUENCE</scope>
    <source>
        <strain evidence="2">CCMP291</strain>
    </source>
</reference>
<proteinExistence type="predicted"/>
<name>A0A0M0JTA9_9EUKA</name>
<accession>A0A0M0JTA9</accession>
<dbReference type="Proteomes" id="UP000037460">
    <property type="component" value="Unassembled WGS sequence"/>
</dbReference>